<protein>
    <recommendedName>
        <fullName evidence="2">Ribbon-helix-helix protein CopG domain-containing protein</fullName>
    </recommendedName>
</protein>
<dbReference type="AlphaFoldDB" id="A0A0F9NTN6"/>
<name>A0A0F9NTN6_9ZZZZ</name>
<comment type="caution">
    <text evidence="1">The sequence shown here is derived from an EMBL/GenBank/DDBJ whole genome shotgun (WGS) entry which is preliminary data.</text>
</comment>
<evidence type="ECO:0008006" key="2">
    <source>
        <dbReference type="Google" id="ProtNLM"/>
    </source>
</evidence>
<gene>
    <name evidence="1" type="ORF">LCGC14_1296800</name>
</gene>
<organism evidence="1">
    <name type="scientific">marine sediment metagenome</name>
    <dbReference type="NCBI Taxonomy" id="412755"/>
    <lineage>
        <taxon>unclassified sequences</taxon>
        <taxon>metagenomes</taxon>
        <taxon>ecological metagenomes</taxon>
    </lineage>
</organism>
<dbReference type="EMBL" id="LAZR01007529">
    <property type="protein sequence ID" value="KKM84672.1"/>
    <property type="molecule type" value="Genomic_DNA"/>
</dbReference>
<reference evidence="1" key="1">
    <citation type="journal article" date="2015" name="Nature">
        <title>Complex archaea that bridge the gap between prokaryotes and eukaryotes.</title>
        <authorList>
            <person name="Spang A."/>
            <person name="Saw J.H."/>
            <person name="Jorgensen S.L."/>
            <person name="Zaremba-Niedzwiedzka K."/>
            <person name="Martijn J."/>
            <person name="Lind A.E."/>
            <person name="van Eijk R."/>
            <person name="Schleper C."/>
            <person name="Guy L."/>
            <person name="Ettema T.J."/>
        </authorList>
    </citation>
    <scope>NUCLEOTIDE SEQUENCE</scope>
</reference>
<evidence type="ECO:0000313" key="1">
    <source>
        <dbReference type="EMBL" id="KKM84672.1"/>
    </source>
</evidence>
<sequence length="62" mass="7074">MGSTRQVLEQMSATMAFKVAPRMKASVENLAGREGRSPSDWLRRVIQRELDSEAGKRRGRKR</sequence>
<proteinExistence type="predicted"/>
<accession>A0A0F9NTN6</accession>